<accession>A0A1I7XNW5</accession>
<name>A0A1I7XNW5_HETBA</name>
<proteinExistence type="predicted"/>
<reference evidence="3" key="1">
    <citation type="submission" date="2016-11" db="UniProtKB">
        <authorList>
            <consortium name="WormBaseParasite"/>
        </authorList>
    </citation>
    <scope>IDENTIFICATION</scope>
</reference>
<feature type="chain" id="PRO_5009311368" evidence="1">
    <location>
        <begin position="22"/>
        <end position="78"/>
    </location>
</feature>
<sequence length="78" mass="9169">MNVSTIFQAFLFILTVLLVNTTVEQEYEELYPYVDVPSDFIKRSDWFSEGRTFKGLRGLRGKRMPYMNLKGLRGKRTV</sequence>
<dbReference type="Proteomes" id="UP000095283">
    <property type="component" value="Unplaced"/>
</dbReference>
<feature type="signal peptide" evidence="1">
    <location>
        <begin position="1"/>
        <end position="21"/>
    </location>
</feature>
<evidence type="ECO:0000313" key="3">
    <source>
        <dbReference type="WBParaSite" id="Hba_19221"/>
    </source>
</evidence>
<keyword evidence="2" id="KW-1185">Reference proteome</keyword>
<evidence type="ECO:0000313" key="2">
    <source>
        <dbReference type="Proteomes" id="UP000095283"/>
    </source>
</evidence>
<dbReference type="WBParaSite" id="Hba_19221">
    <property type="protein sequence ID" value="Hba_19221"/>
    <property type="gene ID" value="Hba_19221"/>
</dbReference>
<dbReference type="AlphaFoldDB" id="A0A1I7XNW5"/>
<organism evidence="2 3">
    <name type="scientific">Heterorhabditis bacteriophora</name>
    <name type="common">Entomopathogenic nematode worm</name>
    <dbReference type="NCBI Taxonomy" id="37862"/>
    <lineage>
        <taxon>Eukaryota</taxon>
        <taxon>Metazoa</taxon>
        <taxon>Ecdysozoa</taxon>
        <taxon>Nematoda</taxon>
        <taxon>Chromadorea</taxon>
        <taxon>Rhabditida</taxon>
        <taxon>Rhabditina</taxon>
        <taxon>Rhabditomorpha</taxon>
        <taxon>Strongyloidea</taxon>
        <taxon>Heterorhabditidae</taxon>
        <taxon>Heterorhabditis</taxon>
    </lineage>
</organism>
<keyword evidence="1" id="KW-0732">Signal</keyword>
<protein>
    <submittedName>
        <fullName evidence="3">FMRFamide-related neuropeptides-like</fullName>
    </submittedName>
</protein>
<evidence type="ECO:0000256" key="1">
    <source>
        <dbReference type="SAM" id="SignalP"/>
    </source>
</evidence>